<proteinExistence type="inferred from homology"/>
<comment type="subunit">
    <text evidence="1">Homodimer.</text>
</comment>
<sequence>MEPGFYYLRASPAVSPIGGMYATSEGSDTPVRVAARVPPLEDRQIWRVDIIPSPGMPLKAHIILAFSDLPVVMAWSLRGERPIPEDPVMLSQDVSKHVTWDLEKIDNGIEDAWTLRAETTTIGVHWYAGTSPHGEVIFKVLPIGVPVEEKPYWVFTPARRG</sequence>
<dbReference type="Pfam" id="PF10467">
    <property type="entry name" value="Inhibitor_I48"/>
    <property type="match status" value="1"/>
</dbReference>
<evidence type="ECO:0000256" key="4">
    <source>
        <dbReference type="ARBA" id="ARBA00024855"/>
    </source>
</evidence>
<evidence type="ECO:0000256" key="2">
    <source>
        <dbReference type="ARBA" id="ARBA00022690"/>
    </source>
</evidence>
<evidence type="ECO:0000256" key="5">
    <source>
        <dbReference type="ARBA" id="ARBA00025775"/>
    </source>
</evidence>
<protein>
    <submittedName>
        <fullName evidence="6">Uncharacterized protein</fullName>
    </submittedName>
</protein>
<evidence type="ECO:0000256" key="1">
    <source>
        <dbReference type="ARBA" id="ARBA00011738"/>
    </source>
</evidence>
<name>A0A0C3S9U2_PHLG1</name>
<dbReference type="InterPro" id="IPR019508">
    <property type="entry name" value="Prot_inh_I48_clitocypin"/>
</dbReference>
<gene>
    <name evidence="6" type="ORF">PHLGIDRAFT_459588</name>
</gene>
<dbReference type="HOGENOM" id="CLU_139305_0_0_1"/>
<evidence type="ECO:0000256" key="3">
    <source>
        <dbReference type="ARBA" id="ARBA00022704"/>
    </source>
</evidence>
<organism evidence="6 7">
    <name type="scientific">Phlebiopsis gigantea (strain 11061_1 CR5-6)</name>
    <name type="common">White-rot fungus</name>
    <name type="synonym">Peniophora gigantea</name>
    <dbReference type="NCBI Taxonomy" id="745531"/>
    <lineage>
        <taxon>Eukaryota</taxon>
        <taxon>Fungi</taxon>
        <taxon>Dikarya</taxon>
        <taxon>Basidiomycota</taxon>
        <taxon>Agaricomycotina</taxon>
        <taxon>Agaricomycetes</taxon>
        <taxon>Polyporales</taxon>
        <taxon>Phanerochaetaceae</taxon>
        <taxon>Phlebiopsis</taxon>
    </lineage>
</organism>
<comment type="similarity">
    <text evidence="5">Belongs to the protease inhibitor I48 family.</text>
</comment>
<reference evidence="6 7" key="1">
    <citation type="journal article" date="2014" name="PLoS Genet.">
        <title>Analysis of the Phlebiopsis gigantea genome, transcriptome and secretome provides insight into its pioneer colonization strategies of wood.</title>
        <authorList>
            <person name="Hori C."/>
            <person name="Ishida T."/>
            <person name="Igarashi K."/>
            <person name="Samejima M."/>
            <person name="Suzuki H."/>
            <person name="Master E."/>
            <person name="Ferreira P."/>
            <person name="Ruiz-Duenas F.J."/>
            <person name="Held B."/>
            <person name="Canessa P."/>
            <person name="Larrondo L.F."/>
            <person name="Schmoll M."/>
            <person name="Druzhinina I.S."/>
            <person name="Kubicek C.P."/>
            <person name="Gaskell J.A."/>
            <person name="Kersten P."/>
            <person name="St John F."/>
            <person name="Glasner J."/>
            <person name="Sabat G."/>
            <person name="Splinter BonDurant S."/>
            <person name="Syed K."/>
            <person name="Yadav J."/>
            <person name="Mgbeahuruike A.C."/>
            <person name="Kovalchuk A."/>
            <person name="Asiegbu F.O."/>
            <person name="Lackner G."/>
            <person name="Hoffmeister D."/>
            <person name="Rencoret J."/>
            <person name="Gutierrez A."/>
            <person name="Sun H."/>
            <person name="Lindquist E."/>
            <person name="Barry K."/>
            <person name="Riley R."/>
            <person name="Grigoriev I.V."/>
            <person name="Henrissat B."/>
            <person name="Kues U."/>
            <person name="Berka R.M."/>
            <person name="Martinez A.T."/>
            <person name="Covert S.F."/>
            <person name="Blanchette R.A."/>
            <person name="Cullen D."/>
        </authorList>
    </citation>
    <scope>NUCLEOTIDE SEQUENCE [LARGE SCALE GENOMIC DNA]</scope>
    <source>
        <strain evidence="6 7">11061_1 CR5-6</strain>
    </source>
</reference>
<keyword evidence="7" id="KW-1185">Reference proteome</keyword>
<dbReference type="Gene3D" id="2.80.10.50">
    <property type="match status" value="1"/>
</dbReference>
<keyword evidence="3" id="KW-0789">Thiol protease inhibitor</keyword>
<dbReference type="EMBL" id="KN840517">
    <property type="protein sequence ID" value="KIP06475.1"/>
    <property type="molecule type" value="Genomic_DNA"/>
</dbReference>
<dbReference type="OrthoDB" id="3185655at2759"/>
<evidence type="ECO:0000313" key="6">
    <source>
        <dbReference type="EMBL" id="KIP06475.1"/>
    </source>
</evidence>
<comment type="function">
    <text evidence="4">Binds and inhibits cysteine proteinases. Inhibits most strongly papain and cathepsin L, more weakly bromelain and cathepsin B while it is completely ineffective against cathepsin H.</text>
</comment>
<evidence type="ECO:0000313" key="7">
    <source>
        <dbReference type="Proteomes" id="UP000053257"/>
    </source>
</evidence>
<keyword evidence="2" id="KW-0646">Protease inhibitor</keyword>
<dbReference type="AlphaFoldDB" id="A0A0C3S9U2"/>
<accession>A0A0C3S9U2</accession>
<dbReference type="GO" id="GO:0004869">
    <property type="term" value="F:cysteine-type endopeptidase inhibitor activity"/>
    <property type="evidence" value="ECO:0007669"/>
    <property type="project" value="UniProtKB-KW"/>
</dbReference>
<dbReference type="Proteomes" id="UP000053257">
    <property type="component" value="Unassembled WGS sequence"/>
</dbReference>